<evidence type="ECO:0000256" key="6">
    <source>
        <dbReference type="ARBA" id="ARBA00023136"/>
    </source>
</evidence>
<evidence type="ECO:0000313" key="8">
    <source>
        <dbReference type="EMBL" id="KAF5192452.1"/>
    </source>
</evidence>
<accession>A0A7J6W7M8</accession>
<evidence type="ECO:0000256" key="3">
    <source>
        <dbReference type="ARBA" id="ARBA00022692"/>
    </source>
</evidence>
<keyword evidence="3" id="KW-0812">Transmembrane</keyword>
<proteinExistence type="predicted"/>
<gene>
    <name evidence="8" type="ORF">FRX31_017961</name>
</gene>
<evidence type="ECO:0000256" key="1">
    <source>
        <dbReference type="ARBA" id="ARBA00004479"/>
    </source>
</evidence>
<keyword evidence="7" id="KW-0325">Glycoprotein</keyword>
<dbReference type="GO" id="GO:0004674">
    <property type="term" value="F:protein serine/threonine kinase activity"/>
    <property type="evidence" value="ECO:0007669"/>
    <property type="project" value="UniProtKB-KW"/>
</dbReference>
<keyword evidence="5" id="KW-1133">Transmembrane helix</keyword>
<feature type="non-terminal residue" evidence="8">
    <location>
        <position position="1"/>
    </location>
</feature>
<organism evidence="8 9">
    <name type="scientific">Thalictrum thalictroides</name>
    <name type="common">Rue-anemone</name>
    <name type="synonym">Anemone thalictroides</name>
    <dbReference type="NCBI Taxonomy" id="46969"/>
    <lineage>
        <taxon>Eukaryota</taxon>
        <taxon>Viridiplantae</taxon>
        <taxon>Streptophyta</taxon>
        <taxon>Embryophyta</taxon>
        <taxon>Tracheophyta</taxon>
        <taxon>Spermatophyta</taxon>
        <taxon>Magnoliopsida</taxon>
        <taxon>Ranunculales</taxon>
        <taxon>Ranunculaceae</taxon>
        <taxon>Thalictroideae</taxon>
        <taxon>Thalictrum</taxon>
    </lineage>
</organism>
<comment type="caution">
    <text evidence="8">The sequence shown here is derived from an EMBL/GenBank/DDBJ whole genome shotgun (WGS) entry which is preliminary data.</text>
</comment>
<name>A0A7J6W7M8_THATH</name>
<dbReference type="AlphaFoldDB" id="A0A7J6W7M8"/>
<keyword evidence="2" id="KW-0808">Transferase</keyword>
<dbReference type="GO" id="GO:0016020">
    <property type="term" value="C:membrane"/>
    <property type="evidence" value="ECO:0007669"/>
    <property type="project" value="UniProtKB-SubCell"/>
</dbReference>
<protein>
    <submittedName>
        <fullName evidence="8">Uncharacterized protein</fullName>
    </submittedName>
</protein>
<evidence type="ECO:0000256" key="4">
    <source>
        <dbReference type="ARBA" id="ARBA00022729"/>
    </source>
</evidence>
<evidence type="ECO:0000313" key="9">
    <source>
        <dbReference type="Proteomes" id="UP000554482"/>
    </source>
</evidence>
<evidence type="ECO:0000256" key="2">
    <source>
        <dbReference type="ARBA" id="ARBA00022527"/>
    </source>
</evidence>
<comment type="subcellular location">
    <subcellularLocation>
        <location evidence="1">Membrane</location>
        <topology evidence="1">Single-pass type I membrane protein</topology>
    </subcellularLocation>
</comment>
<keyword evidence="6" id="KW-0472">Membrane</keyword>
<dbReference type="OrthoDB" id="4062651at2759"/>
<dbReference type="Proteomes" id="UP000554482">
    <property type="component" value="Unassembled WGS sequence"/>
</dbReference>
<evidence type="ECO:0000256" key="5">
    <source>
        <dbReference type="ARBA" id="ARBA00022989"/>
    </source>
</evidence>
<keyword evidence="4" id="KW-0732">Signal</keyword>
<dbReference type="PANTHER" id="PTHR27009">
    <property type="entry name" value="RUST RESISTANCE KINASE LR10-RELATED"/>
    <property type="match status" value="1"/>
</dbReference>
<keyword evidence="2" id="KW-0723">Serine/threonine-protein kinase</keyword>
<keyword evidence="9" id="KW-1185">Reference proteome</keyword>
<dbReference type="EMBL" id="JABWDY010021320">
    <property type="protein sequence ID" value="KAF5192452.1"/>
    <property type="molecule type" value="Genomic_DNA"/>
</dbReference>
<keyword evidence="2" id="KW-0418">Kinase</keyword>
<sequence>MGDMNNPANLEQNFTRLLAKKVDLDDLKHQVEKRSKRYREGEDGLLHNIEDKQHKIEEIQSKLNEIKMRGFQFNNVNDRYQLNKKECGISEKDKIKARILAKVALWCIQSKPKVRPAMSTVVKMLEMEIPVKNQIPNPFPKPSNH</sequence>
<dbReference type="InterPro" id="IPR045874">
    <property type="entry name" value="LRK10/LRL21-25-like"/>
</dbReference>
<evidence type="ECO:0000256" key="7">
    <source>
        <dbReference type="ARBA" id="ARBA00023180"/>
    </source>
</evidence>
<reference evidence="8 9" key="1">
    <citation type="submission" date="2020-06" db="EMBL/GenBank/DDBJ databases">
        <title>Transcriptomic and genomic resources for Thalictrum thalictroides and T. hernandezii: Facilitating candidate gene discovery in an emerging model plant lineage.</title>
        <authorList>
            <person name="Arias T."/>
            <person name="Riano-Pachon D.M."/>
            <person name="Di Stilio V.S."/>
        </authorList>
    </citation>
    <scope>NUCLEOTIDE SEQUENCE [LARGE SCALE GENOMIC DNA]</scope>
    <source>
        <strain evidence="9">cv. WT478/WT964</strain>
        <tissue evidence="8">Leaves</tissue>
    </source>
</reference>